<accession>A0A2S9QLR9</accession>
<dbReference type="AlphaFoldDB" id="A0A2S9QLR9"/>
<comment type="caution">
    <text evidence="6">The sequence shown here is derived from an EMBL/GenBank/DDBJ whole genome shotgun (WGS) entry which is preliminary data.</text>
</comment>
<evidence type="ECO:0000259" key="5">
    <source>
        <dbReference type="PROSITE" id="PS50893"/>
    </source>
</evidence>
<feature type="domain" description="ABC transporter" evidence="5">
    <location>
        <begin position="259"/>
        <end position="508"/>
    </location>
</feature>
<keyword evidence="4" id="KW-0067">ATP-binding</keyword>
<dbReference type="InterPro" id="IPR003593">
    <property type="entry name" value="AAA+_ATPase"/>
</dbReference>
<dbReference type="PROSITE" id="PS00211">
    <property type="entry name" value="ABC_TRANSPORTER_1"/>
    <property type="match status" value="1"/>
</dbReference>
<name>A0A2S9QLR9_9MICO</name>
<dbReference type="RefSeq" id="WP_105805881.1">
    <property type="nucleotide sequence ID" value="NZ_MWZD01000018.1"/>
</dbReference>
<keyword evidence="2" id="KW-0677">Repeat</keyword>
<dbReference type="Gene3D" id="3.40.50.300">
    <property type="entry name" value="P-loop containing nucleotide triphosphate hydrolases"/>
    <property type="match status" value="2"/>
</dbReference>
<evidence type="ECO:0000256" key="2">
    <source>
        <dbReference type="ARBA" id="ARBA00022737"/>
    </source>
</evidence>
<dbReference type="PROSITE" id="PS50893">
    <property type="entry name" value="ABC_TRANSPORTER_2"/>
    <property type="match status" value="2"/>
</dbReference>
<dbReference type="Pfam" id="PF00005">
    <property type="entry name" value="ABC_tran"/>
    <property type="match status" value="2"/>
</dbReference>
<dbReference type="InterPro" id="IPR017871">
    <property type="entry name" value="ABC_transporter-like_CS"/>
</dbReference>
<dbReference type="SMART" id="SM00382">
    <property type="entry name" value="AAA"/>
    <property type="match status" value="2"/>
</dbReference>
<organism evidence="6 7">
    <name type="scientific">Leucobacter massiliensis</name>
    <dbReference type="NCBI Taxonomy" id="1686285"/>
    <lineage>
        <taxon>Bacteria</taxon>
        <taxon>Bacillati</taxon>
        <taxon>Actinomycetota</taxon>
        <taxon>Actinomycetes</taxon>
        <taxon>Micrococcales</taxon>
        <taxon>Microbacteriaceae</taxon>
        <taxon>Leucobacter</taxon>
    </lineage>
</organism>
<protein>
    <submittedName>
        <fullName evidence="6">ABC transporter</fullName>
    </submittedName>
</protein>
<proteinExistence type="predicted"/>
<reference evidence="6 7" key="1">
    <citation type="journal article" date="2017" name="New Microbes New Infect">
        <title>Genome sequence of 'Leucobacter massiliensis' sp. nov. isolated from human pharynx after travel to the 2014 Hajj.</title>
        <authorList>
            <person name="Leangapichart T."/>
            <person name="Gautret P."/>
            <person name="Nguyen T.T."/>
            <person name="Armstrong N."/>
            <person name="Rolain J.M."/>
        </authorList>
    </citation>
    <scope>NUCLEOTIDE SEQUENCE [LARGE SCALE GENOMIC DNA]</scope>
    <source>
        <strain evidence="6 7">122RC15</strain>
    </source>
</reference>
<dbReference type="SUPFAM" id="SSF52540">
    <property type="entry name" value="P-loop containing nucleoside triphosphate hydrolases"/>
    <property type="match status" value="2"/>
</dbReference>
<dbReference type="InterPro" id="IPR050107">
    <property type="entry name" value="ABC_carbohydrate_import_ATPase"/>
</dbReference>
<dbReference type="PANTHER" id="PTHR43790:SF9">
    <property type="entry name" value="GALACTOFURANOSE TRANSPORTER ATP-BINDING PROTEIN YTFR"/>
    <property type="match status" value="1"/>
</dbReference>
<gene>
    <name evidence="6" type="ORF">B4915_11035</name>
</gene>
<evidence type="ECO:0000256" key="3">
    <source>
        <dbReference type="ARBA" id="ARBA00022741"/>
    </source>
</evidence>
<keyword evidence="3" id="KW-0547">Nucleotide-binding</keyword>
<dbReference type="GO" id="GO:0016887">
    <property type="term" value="F:ATP hydrolysis activity"/>
    <property type="evidence" value="ECO:0007669"/>
    <property type="project" value="InterPro"/>
</dbReference>
<dbReference type="GO" id="GO:0005524">
    <property type="term" value="F:ATP binding"/>
    <property type="evidence" value="ECO:0007669"/>
    <property type="project" value="UniProtKB-KW"/>
</dbReference>
<evidence type="ECO:0000313" key="6">
    <source>
        <dbReference type="EMBL" id="PRI10531.1"/>
    </source>
</evidence>
<evidence type="ECO:0000313" key="7">
    <source>
        <dbReference type="Proteomes" id="UP000238650"/>
    </source>
</evidence>
<dbReference type="CDD" id="cd03216">
    <property type="entry name" value="ABC_Carb_Monos_I"/>
    <property type="match status" value="1"/>
</dbReference>
<dbReference type="InterPro" id="IPR027417">
    <property type="entry name" value="P-loop_NTPase"/>
</dbReference>
<dbReference type="Proteomes" id="UP000238650">
    <property type="component" value="Unassembled WGS sequence"/>
</dbReference>
<dbReference type="PANTHER" id="PTHR43790">
    <property type="entry name" value="CARBOHYDRATE TRANSPORT ATP-BINDING PROTEIN MG119-RELATED"/>
    <property type="match status" value="1"/>
</dbReference>
<keyword evidence="1" id="KW-0813">Transport</keyword>
<evidence type="ECO:0000256" key="4">
    <source>
        <dbReference type="ARBA" id="ARBA00022840"/>
    </source>
</evidence>
<sequence>MHSTDTAQAPALRLVGLTKNFGANRVLKGVDLDLVPGTITALLGANGAGKSTLIKILAGVHEPSGGELRLGGEPVDLGSPMAAARAGVRTVHQRIDDAIVPGLSVAENLLFEDIALKEVRPVASLRSLLPRARKIAATLDLDWDDAFLRQDVHELGIADCQMLLLARALSTTPQVLILDEPTSTLSQNEAERLFSVVARLRDRGVAILYVSHRLSEINALADRLAVLRDGRIVNAQHLPFDLQEAVTAMLGEGVLADAAELEELHGTGTMLSIRDHRIFPESSPVDVDFAAGEVTGIIGLIGSGKTELAEAVFGARRSASGSMTLDGEPFAPRDPKQAIGRGVYLVPEDRAAQGMLPGWSLMRTLSLPFLSDFLRNGILSPRREREAGAAAIDRFSVVATGPGQSVDALSGGNQQKVMVARWMQRAPRVLLLDEPFRGVDIGARRVISHRAREQAAAGSAVIMICSDVDEVREIADRIIVLVEGRITLDARASDITNEQIIQSMTEVA</sequence>
<keyword evidence="7" id="KW-1185">Reference proteome</keyword>
<dbReference type="InterPro" id="IPR003439">
    <property type="entry name" value="ABC_transporter-like_ATP-bd"/>
</dbReference>
<evidence type="ECO:0000256" key="1">
    <source>
        <dbReference type="ARBA" id="ARBA00022448"/>
    </source>
</evidence>
<dbReference type="EMBL" id="MWZD01000018">
    <property type="protein sequence ID" value="PRI10531.1"/>
    <property type="molecule type" value="Genomic_DNA"/>
</dbReference>
<dbReference type="CDD" id="cd03215">
    <property type="entry name" value="ABC_Carb_Monos_II"/>
    <property type="match status" value="1"/>
</dbReference>
<feature type="domain" description="ABC transporter" evidence="5">
    <location>
        <begin position="12"/>
        <end position="254"/>
    </location>
</feature>
<dbReference type="OrthoDB" id="39350at2"/>